<name>A0ABQ1I665_9ALTE</name>
<feature type="transmembrane region" description="Helical" evidence="5">
    <location>
        <begin position="218"/>
        <end position="236"/>
    </location>
</feature>
<dbReference type="PANTHER" id="PTHR37422:SF13">
    <property type="entry name" value="LIPOPOLYSACCHARIDE BIOSYNTHESIS PROTEIN PA4999-RELATED"/>
    <property type="match status" value="1"/>
</dbReference>
<dbReference type="InterPro" id="IPR007016">
    <property type="entry name" value="O-antigen_ligase-rel_domated"/>
</dbReference>
<feature type="transmembrane region" description="Helical" evidence="5">
    <location>
        <begin position="7"/>
        <end position="29"/>
    </location>
</feature>
<gene>
    <name evidence="7" type="ORF">GCM10007414_37580</name>
</gene>
<evidence type="ECO:0000256" key="3">
    <source>
        <dbReference type="ARBA" id="ARBA00022989"/>
    </source>
</evidence>
<feature type="transmembrane region" description="Helical" evidence="5">
    <location>
        <begin position="58"/>
        <end position="75"/>
    </location>
</feature>
<comment type="caution">
    <text evidence="7">The sequence shown here is derived from an EMBL/GenBank/DDBJ whole genome shotgun (WGS) entry which is preliminary data.</text>
</comment>
<evidence type="ECO:0000256" key="2">
    <source>
        <dbReference type="ARBA" id="ARBA00022692"/>
    </source>
</evidence>
<dbReference type="EMBL" id="BMDY01000036">
    <property type="protein sequence ID" value="GGB20658.1"/>
    <property type="molecule type" value="Genomic_DNA"/>
</dbReference>
<dbReference type="InterPro" id="IPR051533">
    <property type="entry name" value="WaaL-like"/>
</dbReference>
<feature type="transmembrane region" description="Helical" evidence="5">
    <location>
        <begin position="362"/>
        <end position="381"/>
    </location>
</feature>
<evidence type="ECO:0000259" key="6">
    <source>
        <dbReference type="Pfam" id="PF04932"/>
    </source>
</evidence>
<comment type="subcellular location">
    <subcellularLocation>
        <location evidence="1">Membrane</location>
        <topology evidence="1">Multi-pass membrane protein</topology>
    </subcellularLocation>
</comment>
<keyword evidence="2 5" id="KW-0812">Transmembrane</keyword>
<evidence type="ECO:0000256" key="5">
    <source>
        <dbReference type="SAM" id="Phobius"/>
    </source>
</evidence>
<feature type="transmembrane region" description="Helical" evidence="5">
    <location>
        <begin position="35"/>
        <end position="51"/>
    </location>
</feature>
<keyword evidence="3 5" id="KW-1133">Transmembrane helix</keyword>
<dbReference type="PANTHER" id="PTHR37422">
    <property type="entry name" value="TEICHURONIC ACID BIOSYNTHESIS PROTEIN TUAE"/>
    <property type="match status" value="1"/>
</dbReference>
<keyword evidence="8" id="KW-1185">Reference proteome</keyword>
<accession>A0ABQ1I665</accession>
<feature type="transmembrane region" description="Helical" evidence="5">
    <location>
        <begin position="135"/>
        <end position="152"/>
    </location>
</feature>
<evidence type="ECO:0000313" key="8">
    <source>
        <dbReference type="Proteomes" id="UP000651977"/>
    </source>
</evidence>
<feature type="transmembrane region" description="Helical" evidence="5">
    <location>
        <begin position="256"/>
        <end position="277"/>
    </location>
</feature>
<feature type="transmembrane region" description="Helical" evidence="5">
    <location>
        <begin position="180"/>
        <end position="198"/>
    </location>
</feature>
<reference evidence="8" key="1">
    <citation type="journal article" date="2019" name="Int. J. Syst. Evol. Microbiol.">
        <title>The Global Catalogue of Microorganisms (GCM) 10K type strain sequencing project: providing services to taxonomists for standard genome sequencing and annotation.</title>
        <authorList>
            <consortium name="The Broad Institute Genomics Platform"/>
            <consortium name="The Broad Institute Genome Sequencing Center for Infectious Disease"/>
            <person name="Wu L."/>
            <person name="Ma J."/>
        </authorList>
    </citation>
    <scope>NUCLEOTIDE SEQUENCE [LARGE SCALE GENOMIC DNA]</scope>
    <source>
        <strain evidence="8">CGMCC 1.10131</strain>
    </source>
</reference>
<protein>
    <recommendedName>
        <fullName evidence="6">O-antigen ligase-related domain-containing protein</fullName>
    </recommendedName>
</protein>
<dbReference type="Pfam" id="PF04932">
    <property type="entry name" value="Wzy_C"/>
    <property type="match status" value="1"/>
</dbReference>
<organism evidence="7 8">
    <name type="scientific">Agarivorans gilvus</name>
    <dbReference type="NCBI Taxonomy" id="680279"/>
    <lineage>
        <taxon>Bacteria</taxon>
        <taxon>Pseudomonadati</taxon>
        <taxon>Pseudomonadota</taxon>
        <taxon>Gammaproteobacteria</taxon>
        <taxon>Alteromonadales</taxon>
        <taxon>Alteromonadaceae</taxon>
        <taxon>Agarivorans</taxon>
    </lineage>
</organism>
<keyword evidence="4 5" id="KW-0472">Membrane</keyword>
<feature type="transmembrane region" description="Helical" evidence="5">
    <location>
        <begin position="310"/>
        <end position="341"/>
    </location>
</feature>
<dbReference type="Proteomes" id="UP000651977">
    <property type="component" value="Unassembled WGS sequence"/>
</dbReference>
<evidence type="ECO:0000256" key="4">
    <source>
        <dbReference type="ARBA" id="ARBA00023136"/>
    </source>
</evidence>
<feature type="domain" description="O-antigen ligase-related" evidence="6">
    <location>
        <begin position="143"/>
        <end position="262"/>
    </location>
</feature>
<sequence>MRAQHYMLLGLVPIIMVSAFLNGWGTGGIFQAERLFVSSIIPFFLYSVLINSPGRQRVLMWICIAAALGMVYNGHVQQSSFNGSYGAGIGGSITVGREEMRISYLGFFSDPNDLGMFLVMNMPFVAYFFARGGKLMKLLMLAVIVALGYGVYMTGSRGTLLGTVAVVGIYFLINNAGAKLILFAAFSAPIAATLIASFGGLSSSEASAAGRLDAWYDGIQMLIYNPVFGVGMGNFIDRHGIVAHNSYVHVASELGVLGYSLWGGALVMNMLVGYAILKQFNHYSEDESETEHADETLVEKYREEVLLNKVLFYSMIGFMVTAFFLSRQFTLLLFIFMGMQMASHFRLLKMRPSLLEMFSGKMVWRSMGYSWTVIVAVYITLKVGL</sequence>
<feature type="transmembrane region" description="Helical" evidence="5">
    <location>
        <begin position="114"/>
        <end position="130"/>
    </location>
</feature>
<evidence type="ECO:0000256" key="1">
    <source>
        <dbReference type="ARBA" id="ARBA00004141"/>
    </source>
</evidence>
<proteinExistence type="predicted"/>
<dbReference type="RefSeq" id="WP_232304752.1">
    <property type="nucleotide sequence ID" value="NZ_CP013021.1"/>
</dbReference>
<evidence type="ECO:0000313" key="7">
    <source>
        <dbReference type="EMBL" id="GGB20658.1"/>
    </source>
</evidence>